<feature type="region of interest" description="Disordered" evidence="1">
    <location>
        <begin position="88"/>
        <end position="111"/>
    </location>
</feature>
<proteinExistence type="predicted"/>
<reference evidence="2 3" key="1">
    <citation type="journal article" date="2024" name="Ann. Entomol. Soc. Am.">
        <title>Genomic analyses of the southern and eastern yellowjacket wasps (Hymenoptera: Vespidae) reveal evolutionary signatures of social life.</title>
        <authorList>
            <person name="Catto M.A."/>
            <person name="Caine P.B."/>
            <person name="Orr S.E."/>
            <person name="Hunt B.G."/>
            <person name="Goodisman M.A.D."/>
        </authorList>
    </citation>
    <scope>NUCLEOTIDE SEQUENCE [LARGE SCALE GENOMIC DNA]</scope>
    <source>
        <strain evidence="2">233</strain>
        <tissue evidence="2">Head and thorax</tissue>
    </source>
</reference>
<dbReference type="Proteomes" id="UP001607302">
    <property type="component" value="Unassembled WGS sequence"/>
</dbReference>
<name>A0ABD2A0B4_VESSQ</name>
<evidence type="ECO:0000313" key="2">
    <source>
        <dbReference type="EMBL" id="KAL2714060.1"/>
    </source>
</evidence>
<evidence type="ECO:0000313" key="3">
    <source>
        <dbReference type="Proteomes" id="UP001607302"/>
    </source>
</evidence>
<dbReference type="EMBL" id="JAUDFV010000157">
    <property type="protein sequence ID" value="KAL2714060.1"/>
    <property type="molecule type" value="Genomic_DNA"/>
</dbReference>
<accession>A0ABD2A0B4</accession>
<gene>
    <name evidence="2" type="ORF">V1478_016617</name>
</gene>
<keyword evidence="3" id="KW-1185">Reference proteome</keyword>
<feature type="compositionally biased region" description="Basic and acidic residues" evidence="1">
    <location>
        <begin position="50"/>
        <end position="63"/>
    </location>
</feature>
<protein>
    <submittedName>
        <fullName evidence="2">Uncharacterized protein</fullName>
    </submittedName>
</protein>
<evidence type="ECO:0000256" key="1">
    <source>
        <dbReference type="SAM" id="MobiDB-lite"/>
    </source>
</evidence>
<dbReference type="AlphaFoldDB" id="A0ABD2A0B4"/>
<comment type="caution">
    <text evidence="2">The sequence shown here is derived from an EMBL/GenBank/DDBJ whole genome shotgun (WGS) entry which is preliminary data.</text>
</comment>
<organism evidence="2 3">
    <name type="scientific">Vespula squamosa</name>
    <name type="common">Southern yellow jacket</name>
    <name type="synonym">Wasp</name>
    <dbReference type="NCBI Taxonomy" id="30214"/>
    <lineage>
        <taxon>Eukaryota</taxon>
        <taxon>Metazoa</taxon>
        <taxon>Ecdysozoa</taxon>
        <taxon>Arthropoda</taxon>
        <taxon>Hexapoda</taxon>
        <taxon>Insecta</taxon>
        <taxon>Pterygota</taxon>
        <taxon>Neoptera</taxon>
        <taxon>Endopterygota</taxon>
        <taxon>Hymenoptera</taxon>
        <taxon>Apocrita</taxon>
        <taxon>Aculeata</taxon>
        <taxon>Vespoidea</taxon>
        <taxon>Vespidae</taxon>
        <taxon>Vespinae</taxon>
        <taxon>Vespula</taxon>
    </lineage>
</organism>
<feature type="region of interest" description="Disordered" evidence="1">
    <location>
        <begin position="26"/>
        <end position="70"/>
    </location>
</feature>
<sequence length="111" mass="12924">MPELVVALVDDPRGVVAMTIILYASGKRRGKRKEERRRNGSFENVSTKGDFPEGDSRFPDRQNAKGHGYGLHSRFCVNSLVRWAFMKVHKEKKKKKKRKKRKKKKKNKALK</sequence>